<name>A0ABM1TRP9_LIMPO</name>
<dbReference type="Gene3D" id="2.60.40.1970">
    <property type="entry name" value="YEATS domain"/>
    <property type="match status" value="1"/>
</dbReference>
<dbReference type="InterPro" id="IPR052790">
    <property type="entry name" value="YEATS_domain"/>
</dbReference>
<dbReference type="PROSITE" id="PS51037">
    <property type="entry name" value="YEATS"/>
    <property type="match status" value="1"/>
</dbReference>
<dbReference type="CDD" id="cd16906">
    <property type="entry name" value="YEATS_AF-9_like"/>
    <property type="match status" value="1"/>
</dbReference>
<gene>
    <name evidence="5" type="primary">LOC106474529</name>
</gene>
<accession>A0ABM1TRP9</accession>
<dbReference type="RefSeq" id="XP_022258555.1">
    <property type="nucleotide sequence ID" value="XM_022402847.1"/>
</dbReference>
<comment type="subcellular location">
    <subcellularLocation>
        <location evidence="2">Nucleus</location>
    </subcellularLocation>
</comment>
<dbReference type="PANTHER" id="PTHR47827">
    <property type="entry name" value="AHD DOMAIN-CONTAINING PROTEIN"/>
    <property type="match status" value="1"/>
</dbReference>
<evidence type="ECO:0000256" key="1">
    <source>
        <dbReference type="ARBA" id="ARBA00023242"/>
    </source>
</evidence>
<evidence type="ECO:0000313" key="5">
    <source>
        <dbReference type="RefSeq" id="XP_022258555.1"/>
    </source>
</evidence>
<keyword evidence="1 2" id="KW-0539">Nucleus</keyword>
<evidence type="ECO:0000313" key="4">
    <source>
        <dbReference type="Proteomes" id="UP000694941"/>
    </source>
</evidence>
<dbReference type="PANTHER" id="PTHR47827:SF3">
    <property type="entry name" value="AF-9 ANC1 HOMOLOGY DOMAIN-CONTAINING PROTEIN"/>
    <property type="match status" value="1"/>
</dbReference>
<dbReference type="InterPro" id="IPR038704">
    <property type="entry name" value="YEAST_sf"/>
</dbReference>
<dbReference type="GeneID" id="106474529"/>
<sequence>MQCVEVKLELGHRATMRSKPTVEGFTHDWTVFVRGPEGFSIQHFVEKVVFHLHESFPKHKRVIKEPPYQVSESGYAGFNMLIDVHFRNKEEPKKVEFEYDLYLRLEGPVANTRGEKLTFQNPTEEFRKKLLKAGGVRSFHTF</sequence>
<dbReference type="Pfam" id="PF03366">
    <property type="entry name" value="YEATS"/>
    <property type="match status" value="1"/>
</dbReference>
<evidence type="ECO:0000259" key="3">
    <source>
        <dbReference type="PROSITE" id="PS51037"/>
    </source>
</evidence>
<proteinExistence type="predicted"/>
<evidence type="ECO:0000256" key="2">
    <source>
        <dbReference type="PROSITE-ProRule" id="PRU00376"/>
    </source>
</evidence>
<reference evidence="5" key="1">
    <citation type="submission" date="2025-08" db="UniProtKB">
        <authorList>
            <consortium name="RefSeq"/>
        </authorList>
    </citation>
    <scope>IDENTIFICATION</scope>
    <source>
        <tissue evidence="5">Muscle</tissue>
    </source>
</reference>
<protein>
    <submittedName>
        <fullName evidence="5">Protein AF-9-like isoform X1</fullName>
    </submittedName>
</protein>
<keyword evidence="4" id="KW-1185">Reference proteome</keyword>
<dbReference type="InterPro" id="IPR055129">
    <property type="entry name" value="YEATS_dom"/>
</dbReference>
<organism evidence="4 5">
    <name type="scientific">Limulus polyphemus</name>
    <name type="common">Atlantic horseshoe crab</name>
    <dbReference type="NCBI Taxonomy" id="6850"/>
    <lineage>
        <taxon>Eukaryota</taxon>
        <taxon>Metazoa</taxon>
        <taxon>Ecdysozoa</taxon>
        <taxon>Arthropoda</taxon>
        <taxon>Chelicerata</taxon>
        <taxon>Merostomata</taxon>
        <taxon>Xiphosura</taxon>
        <taxon>Limulidae</taxon>
        <taxon>Limulus</taxon>
    </lineage>
</organism>
<dbReference type="Proteomes" id="UP000694941">
    <property type="component" value="Unplaced"/>
</dbReference>
<feature type="domain" description="YEATS" evidence="3">
    <location>
        <begin position="1"/>
        <end position="133"/>
    </location>
</feature>